<dbReference type="PANTHER" id="PTHR30182:SF12">
    <property type="entry name" value="L-SERINE DEHYDRATASE, BETA CHAIN-RELATED"/>
    <property type="match status" value="1"/>
</dbReference>
<dbReference type="PANTHER" id="PTHR30182">
    <property type="entry name" value="L-SERINE DEHYDRATASE"/>
    <property type="match status" value="1"/>
</dbReference>
<proteinExistence type="inferred from homology"/>
<keyword evidence="3 10" id="KW-0312">Gluconeogenesis</keyword>
<dbReference type="GO" id="GO:0006094">
    <property type="term" value="P:gluconeogenesis"/>
    <property type="evidence" value="ECO:0007669"/>
    <property type="project" value="UniProtKB-KW"/>
</dbReference>
<feature type="domain" description="ACT" evidence="11">
    <location>
        <begin position="145"/>
        <end position="218"/>
    </location>
</feature>
<evidence type="ECO:0000259" key="11">
    <source>
        <dbReference type="PROSITE" id="PS51671"/>
    </source>
</evidence>
<evidence type="ECO:0000256" key="10">
    <source>
        <dbReference type="RuleBase" id="RU366059"/>
    </source>
</evidence>
<keyword evidence="5 10" id="KW-0479">Metal-binding</keyword>
<dbReference type="GO" id="GO:0046872">
    <property type="term" value="F:metal ion binding"/>
    <property type="evidence" value="ECO:0007669"/>
    <property type="project" value="UniProtKB-KW"/>
</dbReference>
<name>A0A7V3VSU8_9BACT</name>
<dbReference type="Gene3D" id="3.30.1330.90">
    <property type="entry name" value="D-3-phosphoglycerate dehydrogenase, domain 3"/>
    <property type="match status" value="1"/>
</dbReference>
<dbReference type="Gene3D" id="3.30.70.260">
    <property type="match status" value="1"/>
</dbReference>
<dbReference type="NCBIfam" id="TIGR00719">
    <property type="entry name" value="sda_beta"/>
    <property type="match status" value="1"/>
</dbReference>
<evidence type="ECO:0000256" key="2">
    <source>
        <dbReference type="ARBA" id="ARBA00008636"/>
    </source>
</evidence>
<evidence type="ECO:0000256" key="4">
    <source>
        <dbReference type="ARBA" id="ARBA00022485"/>
    </source>
</evidence>
<dbReference type="GO" id="GO:0003941">
    <property type="term" value="F:L-serine ammonia-lyase activity"/>
    <property type="evidence" value="ECO:0007669"/>
    <property type="project" value="UniProtKB-UniRule"/>
</dbReference>
<reference evidence="12" key="1">
    <citation type="journal article" date="2020" name="mSystems">
        <title>Genome- and Community-Level Interaction Insights into Carbon Utilization and Element Cycling Functions of Hydrothermarchaeota in Hydrothermal Sediment.</title>
        <authorList>
            <person name="Zhou Z."/>
            <person name="Liu Y."/>
            <person name="Xu W."/>
            <person name="Pan J."/>
            <person name="Luo Z.H."/>
            <person name="Li M."/>
        </authorList>
    </citation>
    <scope>NUCLEOTIDE SEQUENCE [LARGE SCALE GENOMIC DNA]</scope>
    <source>
        <strain evidence="12">SpSt-966</strain>
    </source>
</reference>
<sequence length="221" mass="23708">MSILDVIGPSMIGPSSSHTLGAMRISKFAYNLFNSIPESATFYLHGSFRDTYIGHGTGLALIAGLCGMDTDDPAVAKADEVSKRSGLKYEFRSIDLGDVHPNTVKIVATKNNLTHEVIGSSVGAGRIKIISIDSIQCQVTGELPTLVIENEDVPGALESIVRVISLNGVNIAQVNLSRMSKGSKIASMILELDDRLDNSIIEALKMLKVVKSMIYVEALNC</sequence>
<dbReference type="InterPro" id="IPR004643">
    <property type="entry name" value="Fe-S_L-Ser_bsu"/>
</dbReference>
<dbReference type="InterPro" id="IPR002912">
    <property type="entry name" value="ACT_dom"/>
</dbReference>
<evidence type="ECO:0000256" key="3">
    <source>
        <dbReference type="ARBA" id="ARBA00022432"/>
    </source>
</evidence>
<dbReference type="SUPFAM" id="SSF143548">
    <property type="entry name" value="Serine metabolism enzymes domain"/>
    <property type="match status" value="1"/>
</dbReference>
<dbReference type="InterPro" id="IPR029009">
    <property type="entry name" value="ASB_dom_sf"/>
</dbReference>
<dbReference type="EMBL" id="DTPE01000113">
    <property type="protein sequence ID" value="HGE75045.1"/>
    <property type="molecule type" value="Genomic_DNA"/>
</dbReference>
<dbReference type="InterPro" id="IPR005131">
    <property type="entry name" value="Ser_deHydtase_bsu"/>
</dbReference>
<evidence type="ECO:0000256" key="6">
    <source>
        <dbReference type="ARBA" id="ARBA00023004"/>
    </source>
</evidence>
<evidence type="ECO:0000256" key="9">
    <source>
        <dbReference type="ARBA" id="ARBA00049406"/>
    </source>
</evidence>
<keyword evidence="4 10" id="KW-0004">4Fe-4S</keyword>
<dbReference type="Pfam" id="PF01842">
    <property type="entry name" value="ACT"/>
    <property type="match status" value="1"/>
</dbReference>
<comment type="similarity">
    <text evidence="2 10">Belongs to the iron-sulfur dependent L-serine dehydratase family.</text>
</comment>
<comment type="catalytic activity">
    <reaction evidence="9 10">
        <text>L-serine = pyruvate + NH4(+)</text>
        <dbReference type="Rhea" id="RHEA:19169"/>
        <dbReference type="ChEBI" id="CHEBI:15361"/>
        <dbReference type="ChEBI" id="CHEBI:28938"/>
        <dbReference type="ChEBI" id="CHEBI:33384"/>
        <dbReference type="EC" id="4.3.1.17"/>
    </reaction>
</comment>
<dbReference type="GO" id="GO:0051539">
    <property type="term" value="F:4 iron, 4 sulfur cluster binding"/>
    <property type="evidence" value="ECO:0007669"/>
    <property type="project" value="UniProtKB-UniRule"/>
</dbReference>
<dbReference type="SUPFAM" id="SSF55021">
    <property type="entry name" value="ACT-like"/>
    <property type="match status" value="1"/>
</dbReference>
<dbReference type="InterPro" id="IPR045865">
    <property type="entry name" value="ACT-like_dom_sf"/>
</dbReference>
<dbReference type="Pfam" id="PF03315">
    <property type="entry name" value="SDH_beta"/>
    <property type="match status" value="1"/>
</dbReference>
<evidence type="ECO:0000256" key="8">
    <source>
        <dbReference type="ARBA" id="ARBA00023239"/>
    </source>
</evidence>
<dbReference type="PROSITE" id="PS51671">
    <property type="entry name" value="ACT"/>
    <property type="match status" value="1"/>
</dbReference>
<evidence type="ECO:0000313" key="12">
    <source>
        <dbReference type="EMBL" id="HGE75045.1"/>
    </source>
</evidence>
<dbReference type="InterPro" id="IPR051318">
    <property type="entry name" value="Fe-S_L-Ser"/>
</dbReference>
<keyword evidence="7 10" id="KW-0411">Iron-sulfur</keyword>
<comment type="caution">
    <text evidence="12">The sequence shown here is derived from an EMBL/GenBank/DDBJ whole genome shotgun (WGS) entry which is preliminary data.</text>
</comment>
<evidence type="ECO:0000256" key="5">
    <source>
        <dbReference type="ARBA" id="ARBA00022723"/>
    </source>
</evidence>
<comment type="cofactor">
    <cofactor evidence="1 10">
        <name>[4Fe-4S] cluster</name>
        <dbReference type="ChEBI" id="CHEBI:49883"/>
    </cofactor>
</comment>
<protein>
    <recommendedName>
        <fullName evidence="10">L-serine dehydratase</fullName>
        <ecNumber evidence="10">4.3.1.17</ecNumber>
    </recommendedName>
</protein>
<dbReference type="EC" id="4.3.1.17" evidence="10"/>
<evidence type="ECO:0000256" key="7">
    <source>
        <dbReference type="ARBA" id="ARBA00023014"/>
    </source>
</evidence>
<accession>A0A7V3VSU8</accession>
<keyword evidence="6 10" id="KW-0408">Iron</keyword>
<keyword evidence="8 10" id="KW-0456">Lyase</keyword>
<dbReference type="AlphaFoldDB" id="A0A7V3VSU8"/>
<evidence type="ECO:0000256" key="1">
    <source>
        <dbReference type="ARBA" id="ARBA00001966"/>
    </source>
</evidence>
<organism evidence="12">
    <name type="scientific">Mesoaciditoga lauensis</name>
    <dbReference type="NCBI Taxonomy" id="1495039"/>
    <lineage>
        <taxon>Bacteria</taxon>
        <taxon>Thermotogati</taxon>
        <taxon>Thermotogota</taxon>
        <taxon>Thermotogae</taxon>
        <taxon>Mesoaciditogales</taxon>
        <taxon>Mesoaciditogaceae</taxon>
        <taxon>Mesoaciditoga</taxon>
    </lineage>
</organism>
<gene>
    <name evidence="12" type="primary">sdaAB</name>
    <name evidence="12" type="ORF">ENX73_02840</name>
</gene>
<dbReference type="PIRSF" id="PIRSF036692">
    <property type="entry name" value="SDH_B"/>
    <property type="match status" value="1"/>
</dbReference>